<reference evidence="1 2" key="1">
    <citation type="submission" date="2017-07" db="EMBL/GenBank/DDBJ databases">
        <title>Phylogenetic study on the rhizospheric bacterium Ochrobactrum sp. A44.</title>
        <authorList>
            <person name="Krzyzanowska D.M."/>
            <person name="Ossowicki A."/>
            <person name="Rajewska M."/>
            <person name="Maciag T."/>
            <person name="Kaczynski Z."/>
            <person name="Czerwicka M."/>
            <person name="Jafra S."/>
        </authorList>
    </citation>
    <scope>NUCLEOTIDE SEQUENCE [LARGE SCALE GENOMIC DNA]</scope>
    <source>
        <strain evidence="1 2">A44</strain>
    </source>
</reference>
<gene>
    <name evidence="1" type="ORF">CES85_3912</name>
</gene>
<organism evidence="1 2">
    <name type="scientific">Ochrobactrum quorumnocens</name>
    <dbReference type="NCBI Taxonomy" id="271865"/>
    <lineage>
        <taxon>Bacteria</taxon>
        <taxon>Pseudomonadati</taxon>
        <taxon>Pseudomonadota</taxon>
        <taxon>Alphaproteobacteria</taxon>
        <taxon>Hyphomicrobiales</taxon>
        <taxon>Brucellaceae</taxon>
        <taxon>Brucella/Ochrobactrum group</taxon>
        <taxon>Ochrobactrum</taxon>
    </lineage>
</organism>
<dbReference type="Proteomes" id="UP000215256">
    <property type="component" value="Chromosome 2"/>
</dbReference>
<dbReference type="EMBL" id="CP022603">
    <property type="protein sequence ID" value="ASV83136.1"/>
    <property type="molecule type" value="Genomic_DNA"/>
</dbReference>
<name>A0A248U8Z4_9HYPH</name>
<accession>A0A248U8Z4</accession>
<sequence length="56" mass="6160">MIHWLYKGAKQLSLTTMRAAAFESAPESLTKRAARTRGFLAFATENLNMTICGIGL</sequence>
<proteinExistence type="predicted"/>
<dbReference type="KEGG" id="och:CES85_3912"/>
<evidence type="ECO:0000313" key="2">
    <source>
        <dbReference type="Proteomes" id="UP000215256"/>
    </source>
</evidence>
<dbReference type="AlphaFoldDB" id="A0A248U8Z4"/>
<evidence type="ECO:0000313" key="1">
    <source>
        <dbReference type="EMBL" id="ASV83136.1"/>
    </source>
</evidence>
<protein>
    <submittedName>
        <fullName evidence="1">Uncharacterized protein</fullName>
    </submittedName>
</protein>